<name>A0A4D6MJX6_VIGUN</name>
<keyword evidence="8 12" id="KW-0378">Hydrolase</keyword>
<gene>
    <name evidence="14" type="ORF">DEO72_LG7g3130</name>
</gene>
<comment type="subcellular location">
    <subcellularLocation>
        <location evidence="1">Secreted</location>
        <location evidence="1">Cell wall</location>
    </subcellularLocation>
</comment>
<evidence type="ECO:0000256" key="3">
    <source>
        <dbReference type="ARBA" id="ARBA00008891"/>
    </source>
</evidence>
<sequence>MSKIRLMFFLVLLLKCDGDTDSDHAGKVITWDDFMVDEEGTTSNVGGRVIVVDQSGNGDSTTVQAAVDMVPQNNTQRVKIYIYPGVYRERVHVPKSKPFISLIGKPNITMNAKIAAIGNGIGIVIITNSTKASDKDSNGQEMGTISTATVWVQSDFFCATALTIQNLVDKDADKRQAVALRVDGDKAVFYGVRLVGEQDTLLDNTGIHYFYRSYIQGSVDFIFGNAKSLFHECVVYSVAEFWGAIAAHHRNSEDEDTGFSFVNCTIKGTGSVFLGRAWGNYARTVYSNCDMDDVINPLGWSDWDDPSRQGTAMFAEYECSGKGSNRKGENGHSGIRNYISWEDLEVDEQRLTLKRHDDVRVIIVNKYGWGHSETVQGAVDMVPVNNKHRVKIYIYPGIYREKVRVPGNKPYVSFIGKRNQTATPVITWNSKSSDKGTNGQTLGTFDTATVGVDSDYFCATGVTFENSVIATAGVKGMQGVALRVNSARAMFYQVRIKGAQDSLLDNTGNHYFLNCHILGKVDFIFGSAKSLYENCLLQSIAENFGAIAAHHRNSPTEDTGFSFVGCSIRGSGRVYLGRAWGNYSRIIYSKCNMDDIIVPEGWSDWNHSDRKKTAVFGEYECDGKGADRSKRAAWSKSFSYHEAVPFLQKSFIHGDQWLRL</sequence>
<dbReference type="EMBL" id="CP039351">
    <property type="protein sequence ID" value="QCE01830.1"/>
    <property type="molecule type" value="Genomic_DNA"/>
</dbReference>
<keyword evidence="5" id="KW-0134">Cell wall</keyword>
<evidence type="ECO:0000256" key="7">
    <source>
        <dbReference type="ARBA" id="ARBA00022729"/>
    </source>
</evidence>
<evidence type="ECO:0000256" key="4">
    <source>
        <dbReference type="ARBA" id="ARBA00013229"/>
    </source>
</evidence>
<accession>A0A4D6MJX6</accession>
<organism evidence="14 15">
    <name type="scientific">Vigna unguiculata</name>
    <name type="common">Cowpea</name>
    <dbReference type="NCBI Taxonomy" id="3917"/>
    <lineage>
        <taxon>Eukaryota</taxon>
        <taxon>Viridiplantae</taxon>
        <taxon>Streptophyta</taxon>
        <taxon>Embryophyta</taxon>
        <taxon>Tracheophyta</taxon>
        <taxon>Spermatophyta</taxon>
        <taxon>Magnoliopsida</taxon>
        <taxon>eudicotyledons</taxon>
        <taxon>Gunneridae</taxon>
        <taxon>Pentapetalae</taxon>
        <taxon>rosids</taxon>
        <taxon>fabids</taxon>
        <taxon>Fabales</taxon>
        <taxon>Fabaceae</taxon>
        <taxon>Papilionoideae</taxon>
        <taxon>50 kb inversion clade</taxon>
        <taxon>NPAAA clade</taxon>
        <taxon>indigoferoid/millettioid clade</taxon>
        <taxon>Phaseoleae</taxon>
        <taxon>Vigna</taxon>
    </lineage>
</organism>
<dbReference type="Gene3D" id="2.160.20.10">
    <property type="entry name" value="Single-stranded right-handed beta-helix, Pectin lyase-like"/>
    <property type="match status" value="2"/>
</dbReference>
<dbReference type="UniPathway" id="UPA00545">
    <property type="reaction ID" value="UER00823"/>
</dbReference>
<feature type="signal peptide" evidence="12">
    <location>
        <begin position="1"/>
        <end position="18"/>
    </location>
</feature>
<evidence type="ECO:0000256" key="5">
    <source>
        <dbReference type="ARBA" id="ARBA00022512"/>
    </source>
</evidence>
<dbReference type="FunFam" id="2.160.20.10:FF:000008">
    <property type="entry name" value="Pectinesterase"/>
    <property type="match status" value="2"/>
</dbReference>
<keyword evidence="15" id="KW-1185">Reference proteome</keyword>
<dbReference type="PANTHER" id="PTHR31321:SF31">
    <property type="entry name" value="PECTINESTERASE QRT1"/>
    <property type="match status" value="1"/>
</dbReference>
<dbReference type="GO" id="GO:0045490">
    <property type="term" value="P:pectin catabolic process"/>
    <property type="evidence" value="ECO:0007669"/>
    <property type="project" value="UniProtKB-UniRule"/>
</dbReference>
<dbReference type="Pfam" id="PF01095">
    <property type="entry name" value="Pectinesterase"/>
    <property type="match status" value="2"/>
</dbReference>
<dbReference type="PANTHER" id="PTHR31321">
    <property type="entry name" value="ACYL-COA THIOESTER HYDROLASE YBHC-RELATED"/>
    <property type="match status" value="1"/>
</dbReference>
<keyword evidence="7 12" id="KW-0732">Signal</keyword>
<dbReference type="InterPro" id="IPR033131">
    <property type="entry name" value="Pectinesterase_Asp_AS"/>
</dbReference>
<comment type="pathway">
    <text evidence="2 12">Glycan metabolism; pectin degradation; 2-dehydro-3-deoxy-D-gluconate from pectin: step 1/5.</text>
</comment>
<dbReference type="GO" id="GO:0030599">
    <property type="term" value="F:pectinesterase activity"/>
    <property type="evidence" value="ECO:0007669"/>
    <property type="project" value="UniProtKB-UniRule"/>
</dbReference>
<evidence type="ECO:0000256" key="9">
    <source>
        <dbReference type="ARBA" id="ARBA00023085"/>
    </source>
</evidence>
<proteinExistence type="inferred from homology"/>
<dbReference type="PROSITE" id="PS00503">
    <property type="entry name" value="PECTINESTERASE_2"/>
    <property type="match status" value="1"/>
</dbReference>
<evidence type="ECO:0000259" key="13">
    <source>
        <dbReference type="Pfam" id="PF01095"/>
    </source>
</evidence>
<feature type="active site" evidence="11">
    <location>
        <position position="220"/>
    </location>
</feature>
<evidence type="ECO:0000256" key="10">
    <source>
        <dbReference type="ARBA" id="ARBA00047928"/>
    </source>
</evidence>
<evidence type="ECO:0000256" key="11">
    <source>
        <dbReference type="PROSITE-ProRule" id="PRU10040"/>
    </source>
</evidence>
<dbReference type="InterPro" id="IPR011050">
    <property type="entry name" value="Pectin_lyase_fold/virulence"/>
</dbReference>
<dbReference type="GO" id="GO:0042545">
    <property type="term" value="P:cell wall modification"/>
    <property type="evidence" value="ECO:0007669"/>
    <property type="project" value="UniProtKB-UniRule"/>
</dbReference>
<feature type="domain" description="Pectinesterase catalytic" evidence="13">
    <location>
        <begin position="50"/>
        <end position="339"/>
    </location>
</feature>
<keyword evidence="6" id="KW-0964">Secreted</keyword>
<dbReference type="EC" id="3.1.1.11" evidence="4 12"/>
<dbReference type="Proteomes" id="UP000501690">
    <property type="component" value="Linkage Group LG7"/>
</dbReference>
<dbReference type="InterPro" id="IPR000070">
    <property type="entry name" value="Pectinesterase_cat"/>
</dbReference>
<evidence type="ECO:0000313" key="15">
    <source>
        <dbReference type="Proteomes" id="UP000501690"/>
    </source>
</evidence>
<evidence type="ECO:0000256" key="12">
    <source>
        <dbReference type="RuleBase" id="RU000589"/>
    </source>
</evidence>
<evidence type="ECO:0000256" key="2">
    <source>
        <dbReference type="ARBA" id="ARBA00005184"/>
    </source>
</evidence>
<evidence type="ECO:0000256" key="1">
    <source>
        <dbReference type="ARBA" id="ARBA00004191"/>
    </source>
</evidence>
<keyword evidence="9 12" id="KW-0063">Aspartyl esterase</keyword>
<feature type="domain" description="Pectinesterase catalytic" evidence="13">
    <location>
        <begin position="362"/>
        <end position="655"/>
    </location>
</feature>
<evidence type="ECO:0000256" key="8">
    <source>
        <dbReference type="ARBA" id="ARBA00022801"/>
    </source>
</evidence>
<reference evidence="14 15" key="1">
    <citation type="submission" date="2019-04" db="EMBL/GenBank/DDBJ databases">
        <title>An improved genome assembly and genetic linkage map for asparagus bean, Vigna unguiculata ssp. sesquipedialis.</title>
        <authorList>
            <person name="Xia Q."/>
            <person name="Zhang R."/>
            <person name="Dong Y."/>
        </authorList>
    </citation>
    <scope>NUCLEOTIDE SEQUENCE [LARGE SCALE GENOMIC DNA]</scope>
    <source>
        <tissue evidence="14">Leaf</tissue>
    </source>
</reference>
<comment type="catalytic activity">
    <reaction evidence="10 12">
        <text>[(1-&gt;4)-alpha-D-galacturonosyl methyl ester](n) + n H2O = [(1-&gt;4)-alpha-D-galacturonosyl](n) + n methanol + n H(+)</text>
        <dbReference type="Rhea" id="RHEA:22380"/>
        <dbReference type="Rhea" id="RHEA-COMP:14570"/>
        <dbReference type="Rhea" id="RHEA-COMP:14573"/>
        <dbReference type="ChEBI" id="CHEBI:15377"/>
        <dbReference type="ChEBI" id="CHEBI:15378"/>
        <dbReference type="ChEBI" id="CHEBI:17790"/>
        <dbReference type="ChEBI" id="CHEBI:140522"/>
        <dbReference type="ChEBI" id="CHEBI:140523"/>
        <dbReference type="EC" id="3.1.1.11"/>
    </reaction>
</comment>
<evidence type="ECO:0000256" key="6">
    <source>
        <dbReference type="ARBA" id="ARBA00022525"/>
    </source>
</evidence>
<comment type="similarity">
    <text evidence="3">Belongs to the pectinesterase family.</text>
</comment>
<protein>
    <recommendedName>
        <fullName evidence="4 12">Pectinesterase</fullName>
        <ecNumber evidence="4 12">3.1.1.11</ecNumber>
    </recommendedName>
</protein>
<dbReference type="SUPFAM" id="SSF51126">
    <property type="entry name" value="Pectin lyase-like"/>
    <property type="match status" value="2"/>
</dbReference>
<feature type="chain" id="PRO_5019882718" description="Pectinesterase" evidence="12">
    <location>
        <begin position="19"/>
        <end position="660"/>
    </location>
</feature>
<dbReference type="InterPro" id="IPR012334">
    <property type="entry name" value="Pectin_lyas_fold"/>
</dbReference>
<evidence type="ECO:0000313" key="14">
    <source>
        <dbReference type="EMBL" id="QCE01830.1"/>
    </source>
</evidence>
<dbReference type="AlphaFoldDB" id="A0A4D6MJX6"/>